<feature type="transmembrane region" description="Helical" evidence="1">
    <location>
        <begin position="388"/>
        <end position="404"/>
    </location>
</feature>
<evidence type="ECO:0000256" key="1">
    <source>
        <dbReference type="SAM" id="Phobius"/>
    </source>
</evidence>
<reference evidence="2" key="1">
    <citation type="submission" date="2019-11" db="EMBL/GenBank/DDBJ databases">
        <authorList>
            <person name="Feng L."/>
        </authorList>
    </citation>
    <scope>NUCLEOTIDE SEQUENCE</scope>
    <source>
        <strain evidence="2">AhadrusLFYP4</strain>
    </source>
</reference>
<evidence type="ECO:0008006" key="3">
    <source>
        <dbReference type="Google" id="ProtNLM"/>
    </source>
</evidence>
<feature type="transmembrane region" description="Helical" evidence="1">
    <location>
        <begin position="37"/>
        <end position="53"/>
    </location>
</feature>
<feature type="transmembrane region" description="Helical" evidence="1">
    <location>
        <begin position="12"/>
        <end position="31"/>
    </location>
</feature>
<dbReference type="EMBL" id="CACRSX010000057">
    <property type="protein sequence ID" value="VYT29991.1"/>
    <property type="molecule type" value="Genomic_DNA"/>
</dbReference>
<organism evidence="2">
    <name type="scientific">Anaerostipes hadrus</name>
    <dbReference type="NCBI Taxonomy" id="649756"/>
    <lineage>
        <taxon>Bacteria</taxon>
        <taxon>Bacillati</taxon>
        <taxon>Bacillota</taxon>
        <taxon>Clostridia</taxon>
        <taxon>Lachnospirales</taxon>
        <taxon>Lachnospiraceae</taxon>
        <taxon>Anaerostipes</taxon>
    </lineage>
</organism>
<keyword evidence="1" id="KW-0472">Membrane</keyword>
<name>A0A6N2VN27_ANAHA</name>
<feature type="transmembrane region" description="Helical" evidence="1">
    <location>
        <begin position="126"/>
        <end position="144"/>
    </location>
</feature>
<keyword evidence="1" id="KW-0812">Transmembrane</keyword>
<feature type="transmembrane region" description="Helical" evidence="1">
    <location>
        <begin position="324"/>
        <end position="350"/>
    </location>
</feature>
<sequence length="414" mass="47156">MKGIKVSTIFSVLWFILLLSRIYVISGVYSFPIDPTLIQIIYVMGIITLSLVVQKEIFMSKKNDIMRAVIVLFVIYWVLFGFIFVNPVMKEYTNGMVQRQGLFLAVVIVTVSFIKKQNLFNNFVRTSFSTVSLVLIFQFFTNISDVTKINIFNLFNTETRSRVNFGLGHYNNLGAICVCGLILGSLIVRLKVAKKKEKSIIYCLMFLMLLMLLGSASRNSVTGILIFVLVEIYLNLEKYALGKIYKNFIKIIIVMAVFIIGFWGMSGISIENLLIESNRMTLFSVALPTFFKSGRTWIGLGLASGEIYGQNLTSYKTYWMDNGYIYTLITSGYIGAIIYTLAAVLLLWGIYKMSKENQLGKIIMGIYIMYLFGALFETTLFNGGVVQNYIYIPIFLMCTSNKFIKKMKNIPIRK</sequence>
<gene>
    <name evidence="2" type="ORF">AHLFYP4_02431</name>
</gene>
<feature type="transmembrane region" description="Helical" evidence="1">
    <location>
        <begin position="362"/>
        <end position="382"/>
    </location>
</feature>
<evidence type="ECO:0000313" key="2">
    <source>
        <dbReference type="EMBL" id="VYT29991.1"/>
    </source>
</evidence>
<feature type="transmembrane region" description="Helical" evidence="1">
    <location>
        <begin position="97"/>
        <end position="114"/>
    </location>
</feature>
<feature type="transmembrane region" description="Helical" evidence="1">
    <location>
        <begin position="200"/>
        <end position="217"/>
    </location>
</feature>
<feature type="transmembrane region" description="Helical" evidence="1">
    <location>
        <begin position="65"/>
        <end position="85"/>
    </location>
</feature>
<dbReference type="AlphaFoldDB" id="A0A6N2VN27"/>
<feature type="transmembrane region" description="Helical" evidence="1">
    <location>
        <begin position="223"/>
        <end position="241"/>
    </location>
</feature>
<proteinExistence type="predicted"/>
<protein>
    <recommendedName>
        <fullName evidence="3">Lipid A core-O-antigen ligase and related enzymes</fullName>
    </recommendedName>
</protein>
<accession>A0A6N2VN27</accession>
<keyword evidence="1" id="KW-1133">Transmembrane helix</keyword>
<feature type="transmembrane region" description="Helical" evidence="1">
    <location>
        <begin position="248"/>
        <end position="270"/>
    </location>
</feature>
<feature type="transmembrane region" description="Helical" evidence="1">
    <location>
        <begin position="170"/>
        <end position="188"/>
    </location>
</feature>
<dbReference type="RefSeq" id="WP_156724145.1">
    <property type="nucleotide sequence ID" value="NZ_CACRSX010000057.1"/>
</dbReference>